<name>A0A3B0C0K3_9FLAO</name>
<organism evidence="1 2">
    <name type="scientific">Ulvibacterium marinum</name>
    <dbReference type="NCBI Taxonomy" id="2419782"/>
    <lineage>
        <taxon>Bacteria</taxon>
        <taxon>Pseudomonadati</taxon>
        <taxon>Bacteroidota</taxon>
        <taxon>Flavobacteriia</taxon>
        <taxon>Flavobacteriales</taxon>
        <taxon>Flavobacteriaceae</taxon>
        <taxon>Ulvibacterium</taxon>
    </lineage>
</organism>
<dbReference type="AlphaFoldDB" id="A0A3B0C0K3"/>
<evidence type="ECO:0000313" key="1">
    <source>
        <dbReference type="EMBL" id="RKN77814.1"/>
    </source>
</evidence>
<protein>
    <submittedName>
        <fullName evidence="1">Uncharacterized protein</fullName>
    </submittedName>
</protein>
<dbReference type="OrthoDB" id="1357696at2"/>
<accession>A0A3B0C0K3</accession>
<gene>
    <name evidence="1" type="ORF">D7Z94_21475</name>
</gene>
<evidence type="ECO:0000313" key="2">
    <source>
        <dbReference type="Proteomes" id="UP000276603"/>
    </source>
</evidence>
<keyword evidence="2" id="KW-1185">Reference proteome</keyword>
<dbReference type="Proteomes" id="UP000276603">
    <property type="component" value="Unassembled WGS sequence"/>
</dbReference>
<reference evidence="1 2" key="1">
    <citation type="submission" date="2018-10" db="EMBL/GenBank/DDBJ databases">
        <title>Ulvibacterium marinum gen. nov., sp. nov., a novel marine bacterium of the family Flavobacteriaceae, isolated from a culture of the green alga Ulva prolifera.</title>
        <authorList>
            <person name="Zhang Z."/>
        </authorList>
    </citation>
    <scope>NUCLEOTIDE SEQUENCE [LARGE SCALE GENOMIC DNA]</scope>
    <source>
        <strain evidence="1 2">CCMM003</strain>
    </source>
</reference>
<proteinExistence type="predicted"/>
<comment type="caution">
    <text evidence="1">The sequence shown here is derived from an EMBL/GenBank/DDBJ whole genome shotgun (WGS) entry which is preliminary data.</text>
</comment>
<dbReference type="RefSeq" id="WP_120713712.1">
    <property type="nucleotide sequence ID" value="NZ_RBCJ01000005.1"/>
</dbReference>
<dbReference type="PROSITE" id="PS51257">
    <property type="entry name" value="PROKAR_LIPOPROTEIN"/>
    <property type="match status" value="1"/>
</dbReference>
<sequence length="281" mass="32754">MQFYIKLLPIFFVLANVLISCNQAKYREYYGNRTLKSEFIGTKNPKKGIYKEYYKSGNIKQVDIYDNDVKVDSSVYYFEDYENQIKEIRYFNDSSICIVGYDSNGNTIKEGKSLMDDPSYRIGKWTFHKQKTKTDSIVEYITVDGKSYVNQIWHKNIKGDTILGRGNYTEIVKKDSFDLGDLVRLRFILMESFYGVNSDIIIIIPKDENLLKEDYSNLLEIERDTIQSLKNDGIPRPGIPKEMPINHIAEFGLKYDEPGQYSLRGALVEYVYKKLENAKKT</sequence>
<dbReference type="EMBL" id="RBCJ01000005">
    <property type="protein sequence ID" value="RKN77814.1"/>
    <property type="molecule type" value="Genomic_DNA"/>
</dbReference>